<feature type="transmembrane region" description="Helical" evidence="5">
    <location>
        <begin position="348"/>
        <end position="367"/>
    </location>
</feature>
<gene>
    <name evidence="7" type="ORF">ACFQ4A_12140</name>
</gene>
<feature type="transmembrane region" description="Helical" evidence="5">
    <location>
        <begin position="100"/>
        <end position="120"/>
    </location>
</feature>
<feature type="transmembrane region" description="Helical" evidence="5">
    <location>
        <begin position="71"/>
        <end position="88"/>
    </location>
</feature>
<keyword evidence="3 5" id="KW-1133">Transmembrane helix</keyword>
<evidence type="ECO:0000256" key="4">
    <source>
        <dbReference type="ARBA" id="ARBA00023136"/>
    </source>
</evidence>
<feature type="transmembrane region" description="Helical" evidence="5">
    <location>
        <begin position="178"/>
        <end position="196"/>
    </location>
</feature>
<organism evidence="7 8">
    <name type="scientific">Lentibacillus salinarum</name>
    <dbReference type="NCBI Taxonomy" id="446820"/>
    <lineage>
        <taxon>Bacteria</taxon>
        <taxon>Bacillati</taxon>
        <taxon>Bacillota</taxon>
        <taxon>Bacilli</taxon>
        <taxon>Bacillales</taxon>
        <taxon>Bacillaceae</taxon>
        <taxon>Lentibacillus</taxon>
    </lineage>
</organism>
<evidence type="ECO:0000313" key="7">
    <source>
        <dbReference type="EMBL" id="MFD1362407.1"/>
    </source>
</evidence>
<feature type="transmembrane region" description="Helical" evidence="5">
    <location>
        <begin position="242"/>
        <end position="266"/>
    </location>
</feature>
<proteinExistence type="predicted"/>
<dbReference type="PANTHER" id="PTHR11814">
    <property type="entry name" value="SULFATE TRANSPORTER"/>
    <property type="match status" value="1"/>
</dbReference>
<comment type="subcellular location">
    <subcellularLocation>
        <location evidence="1">Membrane</location>
        <topology evidence="1">Multi-pass membrane protein</topology>
    </subcellularLocation>
</comment>
<comment type="caution">
    <text evidence="7">The sequence shown here is derived from an EMBL/GenBank/DDBJ whole genome shotgun (WGS) entry which is preliminary data.</text>
</comment>
<dbReference type="Pfam" id="PF00916">
    <property type="entry name" value="Sulfate_transp"/>
    <property type="match status" value="1"/>
</dbReference>
<sequence length="413" mass="44595">MIRKLLPGLKKLVPYDISHLPGDITAGVIVTFLLLPQSIAYATIAGAPITMGLLAGTFPLIIYALFGSSNYLSVGPVSMASLLAFAGISRLTDVDSEQFLELMILLSLLVGIVQLMMGILKFGSIVKHISQAVIGGFTSALAIIIILNQIGAIMGVTLPEYQNIGASFLAIIEHIPKANVLTVLLGCVSFIFLIQLKRKFPISPGPFIVIFVSIVAVDYFDLDTMGVEIVGAIPKTFSDVSMVMPTIDMLISLMPIACIIAILSFFESFSIAKTLADKEKGAIYPNQEFVSLGFANMTSSFVGSIPVAGSISRTAVNYESGARTNLSLFTTAVLMVVAILYMTPSFYYLPKTVLAAIIIYAVMKLINVRQLKGYIRHSLWDAVIFLTTFLATLMVNMFIGLVIGMILSFGMNR</sequence>
<feature type="transmembrane region" description="Helical" evidence="5">
    <location>
        <begin position="12"/>
        <end position="35"/>
    </location>
</feature>
<keyword evidence="2 5" id="KW-0812">Transmembrane</keyword>
<evidence type="ECO:0000313" key="8">
    <source>
        <dbReference type="Proteomes" id="UP001597178"/>
    </source>
</evidence>
<feature type="transmembrane region" description="Helical" evidence="5">
    <location>
        <begin position="132"/>
        <end position="158"/>
    </location>
</feature>
<name>A0ABW3ZVK7_9BACI</name>
<dbReference type="RefSeq" id="WP_382400926.1">
    <property type="nucleotide sequence ID" value="NZ_JBHTNH010000026.1"/>
</dbReference>
<evidence type="ECO:0000256" key="5">
    <source>
        <dbReference type="SAM" id="Phobius"/>
    </source>
</evidence>
<evidence type="ECO:0000259" key="6">
    <source>
        <dbReference type="Pfam" id="PF00916"/>
    </source>
</evidence>
<dbReference type="InterPro" id="IPR001902">
    <property type="entry name" value="SLC26A/SulP_fam"/>
</dbReference>
<feature type="transmembrane region" description="Helical" evidence="5">
    <location>
        <begin position="379"/>
        <end position="407"/>
    </location>
</feature>
<keyword evidence="8" id="KW-1185">Reference proteome</keyword>
<feature type="transmembrane region" description="Helical" evidence="5">
    <location>
        <begin position="41"/>
        <end position="66"/>
    </location>
</feature>
<evidence type="ECO:0000256" key="1">
    <source>
        <dbReference type="ARBA" id="ARBA00004141"/>
    </source>
</evidence>
<dbReference type="Proteomes" id="UP001597178">
    <property type="component" value="Unassembled WGS sequence"/>
</dbReference>
<feature type="transmembrane region" description="Helical" evidence="5">
    <location>
        <begin position="203"/>
        <end position="222"/>
    </location>
</feature>
<reference evidence="8" key="1">
    <citation type="journal article" date="2019" name="Int. J. Syst. Evol. Microbiol.">
        <title>The Global Catalogue of Microorganisms (GCM) 10K type strain sequencing project: providing services to taxonomists for standard genome sequencing and annotation.</title>
        <authorList>
            <consortium name="The Broad Institute Genomics Platform"/>
            <consortium name="The Broad Institute Genome Sequencing Center for Infectious Disease"/>
            <person name="Wu L."/>
            <person name="Ma J."/>
        </authorList>
    </citation>
    <scope>NUCLEOTIDE SEQUENCE [LARGE SCALE GENOMIC DNA]</scope>
    <source>
        <strain evidence="8">CCUG 54822</strain>
    </source>
</reference>
<evidence type="ECO:0000256" key="3">
    <source>
        <dbReference type="ARBA" id="ARBA00022989"/>
    </source>
</evidence>
<accession>A0ABW3ZVK7</accession>
<keyword evidence="4 5" id="KW-0472">Membrane</keyword>
<dbReference type="InterPro" id="IPR011547">
    <property type="entry name" value="SLC26A/SulP_dom"/>
</dbReference>
<evidence type="ECO:0000256" key="2">
    <source>
        <dbReference type="ARBA" id="ARBA00022692"/>
    </source>
</evidence>
<protein>
    <submittedName>
        <fullName evidence="7">SulP family inorganic anion transporter</fullName>
    </submittedName>
</protein>
<dbReference type="EMBL" id="JBHTNH010000026">
    <property type="protein sequence ID" value="MFD1362407.1"/>
    <property type="molecule type" value="Genomic_DNA"/>
</dbReference>
<feature type="transmembrane region" description="Helical" evidence="5">
    <location>
        <begin position="326"/>
        <end position="342"/>
    </location>
</feature>
<feature type="domain" description="SLC26A/SulP transporter" evidence="6">
    <location>
        <begin position="21"/>
        <end position="388"/>
    </location>
</feature>